<evidence type="ECO:0000313" key="2">
    <source>
        <dbReference type="Proteomes" id="UP000020529"/>
    </source>
</evidence>
<evidence type="ECO:0000313" key="1">
    <source>
        <dbReference type="EMBL" id="EXY75814.1"/>
    </source>
</evidence>
<dbReference type="EMBL" id="JGCY01000224">
    <property type="protein sequence ID" value="EXY75814.1"/>
    <property type="molecule type" value="Genomic_DNA"/>
</dbReference>
<protein>
    <submittedName>
        <fullName evidence="1">Uncharacterized protein</fullName>
    </submittedName>
</protein>
<organism evidence="1 2">
    <name type="scientific">Bacteroides fragilis str. 3988T(B)14</name>
    <dbReference type="NCBI Taxonomy" id="1339315"/>
    <lineage>
        <taxon>Bacteria</taxon>
        <taxon>Pseudomonadati</taxon>
        <taxon>Bacteroidota</taxon>
        <taxon>Bacteroidia</taxon>
        <taxon>Bacteroidales</taxon>
        <taxon>Bacteroidaceae</taxon>
        <taxon>Bacteroides</taxon>
    </lineage>
</organism>
<dbReference type="Proteomes" id="UP000020529">
    <property type="component" value="Unassembled WGS sequence"/>
</dbReference>
<comment type="caution">
    <text evidence="1">The sequence shown here is derived from an EMBL/GenBank/DDBJ whole genome shotgun (WGS) entry which is preliminary data.</text>
</comment>
<dbReference type="AlphaFoldDB" id="A0A015SUH3"/>
<name>A0A015SUH3_BACFG</name>
<proteinExistence type="predicted"/>
<sequence length="50" mass="6151">MLLGYCMDFLEILLLFLYLKKYYFCNKPLSFCKKDIDTFIYVLIISDLYY</sequence>
<gene>
    <name evidence="1" type="ORF">M124_0416</name>
</gene>
<reference evidence="1 2" key="1">
    <citation type="submission" date="2014-02" db="EMBL/GenBank/DDBJ databases">
        <authorList>
            <person name="Sears C."/>
            <person name="Carroll K."/>
            <person name="Sack B.R."/>
            <person name="Qadri F."/>
            <person name="Myers L.L."/>
            <person name="Chung G.-T."/>
            <person name="Escheverria P."/>
            <person name="Fraser C.M."/>
            <person name="Sadzewicz L."/>
            <person name="Shefchek K.A."/>
            <person name="Tallon L."/>
            <person name="Das S.P."/>
            <person name="Daugherty S."/>
            <person name="Mongodin E.F."/>
        </authorList>
    </citation>
    <scope>NUCLEOTIDE SEQUENCE [LARGE SCALE GENOMIC DNA]</scope>
    <source>
        <strain evidence="2">3988T(B)14</strain>
    </source>
</reference>
<accession>A0A015SUH3</accession>